<reference evidence="1" key="1">
    <citation type="journal article" date="2019" name="Philos. Trans. R. Soc. Lond., B, Biol. Sci.">
        <title>Targeted metagenomic recovery of four divergent viruses reveals shared and distinctive characteristics of giant viruses of marine eukaryotes.</title>
        <authorList>
            <person name="Needham D.M."/>
            <person name="Poirier C."/>
            <person name="Hehenberger E."/>
            <person name="Jimenez V."/>
            <person name="Swalwell J.E."/>
            <person name="Santoro A.E."/>
            <person name="Worden A.Z."/>
        </authorList>
    </citation>
    <scope>NUCLEOTIDE SEQUENCE</scope>
    <source>
        <strain evidence="1">MPacV-611</strain>
    </source>
</reference>
<accession>A0A5J6VJW4</accession>
<name>A0A5J6VJW4_9VIRU</name>
<sequence length="178" mass="19444">MYTIYSRIQPFQTVIDGDTYLKAIKNYVKLNRHLNLSELIISDQNRHWKARMNYKIKDGRNRVGINVVPLQDLTVPVVRSPGVITSPTSALVSPIRAVVPPMGGMISPTTHVMAPGTMMGSTSGIFTSSGIISPVVPMLATPNIFKDENGKEKRVVNSAISPLPILGPTFPVIVNRGH</sequence>
<dbReference type="EMBL" id="MN448287">
    <property type="protein sequence ID" value="QFG74387.1"/>
    <property type="molecule type" value="Genomic_DNA"/>
</dbReference>
<organism evidence="1">
    <name type="scientific">Megaviridae environmental sample</name>
    <dbReference type="NCBI Taxonomy" id="1737588"/>
    <lineage>
        <taxon>Viruses</taxon>
        <taxon>Varidnaviria</taxon>
        <taxon>Bamfordvirae</taxon>
        <taxon>Nucleocytoviricota</taxon>
        <taxon>Megaviricetes</taxon>
        <taxon>Imitervirales</taxon>
        <taxon>Mimiviridae</taxon>
        <taxon>environmental samples</taxon>
    </lineage>
</organism>
<evidence type="ECO:0000313" key="1">
    <source>
        <dbReference type="EMBL" id="QFG74387.1"/>
    </source>
</evidence>
<protein>
    <submittedName>
        <fullName evidence="1">Uncharacterized protein</fullName>
    </submittedName>
</protein>
<proteinExistence type="predicted"/>